<protein>
    <submittedName>
        <fullName evidence="2">CoA-transferase family III</fullName>
    </submittedName>
</protein>
<accession>A0A1U7DDF9</accession>
<dbReference type="RefSeq" id="WP_076625807.1">
    <property type="nucleotide sequence ID" value="NZ_BMEW01000012.1"/>
</dbReference>
<proteinExistence type="predicted"/>
<dbReference type="Gene3D" id="3.30.1540.10">
    <property type="entry name" value="formyl-coa transferase, domain 3"/>
    <property type="match status" value="1"/>
</dbReference>
<dbReference type="InterPro" id="IPR023606">
    <property type="entry name" value="CoA-Trfase_III_dom_1_sf"/>
</dbReference>
<geneLocation type="plasmid" evidence="3">
    <name>ptpro5</name>
</geneLocation>
<dbReference type="InterPro" id="IPR044855">
    <property type="entry name" value="CoA-Trfase_III_dom3_sf"/>
</dbReference>
<dbReference type="Pfam" id="PF02515">
    <property type="entry name" value="CoA_transf_3"/>
    <property type="match status" value="2"/>
</dbReference>
<dbReference type="SUPFAM" id="SSF89796">
    <property type="entry name" value="CoA-transferase family III (CaiB/BaiF)"/>
    <property type="match status" value="2"/>
</dbReference>
<organism evidence="2 3">
    <name type="scientific">Salipiger profundus</name>
    <dbReference type="NCBI Taxonomy" id="1229727"/>
    <lineage>
        <taxon>Bacteria</taxon>
        <taxon>Pseudomonadati</taxon>
        <taxon>Pseudomonadota</taxon>
        <taxon>Alphaproteobacteria</taxon>
        <taxon>Rhodobacterales</taxon>
        <taxon>Roseobacteraceae</taxon>
        <taxon>Salipiger</taxon>
    </lineage>
</organism>
<dbReference type="InterPro" id="IPR003673">
    <property type="entry name" value="CoA-Trfase_fam_III"/>
</dbReference>
<evidence type="ECO:0000313" key="3">
    <source>
        <dbReference type="Proteomes" id="UP000186559"/>
    </source>
</evidence>
<keyword evidence="2" id="KW-0614">Plasmid</keyword>
<name>A0A1U7DDF9_9RHOB</name>
<gene>
    <name evidence="2" type="ORF">Ga0080559_TMP187</name>
</gene>
<dbReference type="PANTHER" id="PTHR48207:SF3">
    <property type="entry name" value="SUCCINATE--HYDROXYMETHYLGLUTARATE COA-TRANSFERASE"/>
    <property type="match status" value="1"/>
</dbReference>
<dbReference type="PANTHER" id="PTHR48207">
    <property type="entry name" value="SUCCINATE--HYDROXYMETHYLGLUTARATE COA-TRANSFERASE"/>
    <property type="match status" value="1"/>
</dbReference>
<dbReference type="Gene3D" id="3.40.50.10540">
    <property type="entry name" value="Crotonobetainyl-coa:carnitine coa-transferase, domain 1"/>
    <property type="match status" value="2"/>
</dbReference>
<keyword evidence="1 2" id="KW-0808">Transferase</keyword>
<dbReference type="InterPro" id="IPR050483">
    <property type="entry name" value="CoA-transferase_III_domain"/>
</dbReference>
<evidence type="ECO:0000256" key="1">
    <source>
        <dbReference type="ARBA" id="ARBA00022679"/>
    </source>
</evidence>
<reference evidence="2 3" key="1">
    <citation type="submission" date="2016-03" db="EMBL/GenBank/DDBJ databases">
        <title>Deep-sea bacteria in the southern Pacific.</title>
        <authorList>
            <person name="Tang K."/>
        </authorList>
    </citation>
    <scope>NUCLEOTIDE SEQUENCE [LARGE SCALE GENOMIC DNA]</scope>
    <source>
        <strain evidence="2 3">JLT2016</strain>
        <plasmid evidence="3">Plasmid ptpro5</plasmid>
    </source>
</reference>
<evidence type="ECO:0000313" key="2">
    <source>
        <dbReference type="EMBL" id="APX26163.1"/>
    </source>
</evidence>
<dbReference type="KEGG" id="tpro:Ga0080559_TMP187"/>
<dbReference type="AlphaFoldDB" id="A0A1U7DDF9"/>
<dbReference type="EMBL" id="CP014801">
    <property type="protein sequence ID" value="APX26163.1"/>
    <property type="molecule type" value="Genomic_DNA"/>
</dbReference>
<dbReference type="GO" id="GO:0008410">
    <property type="term" value="F:CoA-transferase activity"/>
    <property type="evidence" value="ECO:0007669"/>
    <property type="project" value="TreeGrafter"/>
</dbReference>
<dbReference type="Proteomes" id="UP000186559">
    <property type="component" value="Plasmid pTPRO5"/>
</dbReference>
<keyword evidence="3" id="KW-1185">Reference proteome</keyword>
<sequence>MKILITGQTAELRLLADLLRKLGNDVSEGAPAPGHDVLVWSSEVADEATATQIAALDPARICDISGGTDPLAPGGVLDEQALQAVAGLVDTTGFPGGPPTRTPVPFVAISTALHAACAILAQHLGGDGGRVEVSRYLAAVTALTTFLPAGLLGREASRIGNAHPASSPWNGYPASDGWVLICTSKDDQWRKLCQVADYAPLNDPGFAVQSDRIARRAEVDGLLSDWTRGLTAAECARRLGAVGVPSGPILTLLGLANEPNVALRQPEVVRQLGMGGDPFGAAQLFQSTPWPETKPTRGWETGTKGPLSGLKVVEIGQFTTVPLAGRHLVHLGADVLKIEPPGGEPARSWAPLLDGLSHYYTITNSGKQVVQLDMRDPDRMAWLRDRIAEADVLVENMRPGVLAQFGLTPEALSRLNPRLVAVSVSGFGAHSAYPGRAAFDTVIQGMSGIMDLTRAEGQPVKLGISAADILGAQVALLAVLSALTQGEGCFVDLAMQDVGVYAALASDGSAVATVDVPIRTVREIAQNPAFQAECLTTIPDEQGLPRAAVRMPYQLHPGPARMA</sequence>